<dbReference type="RefSeq" id="WP_107492339.1">
    <property type="nucleotide sequence ID" value="NZ_PZKC01000002.1"/>
</dbReference>
<protein>
    <recommendedName>
        <fullName evidence="10">Uptake hydrogenase large subunit</fullName>
        <ecNumber evidence="5">1.12.99.6</ecNumber>
    </recommendedName>
    <alternativeName>
        <fullName evidence="12">Hydrogenlyase</fullName>
    </alternativeName>
    <alternativeName>
        <fullName evidence="11">Membrane-bound hydrogenase large subunit</fullName>
    </alternativeName>
</protein>
<dbReference type="OrthoDB" id="9761717at2"/>
<keyword evidence="14" id="KW-0460">Magnesium</keyword>
<keyword evidence="17" id="KW-1185">Reference proteome</keyword>
<dbReference type="Proteomes" id="UP000241193">
    <property type="component" value="Unassembled WGS sequence"/>
</dbReference>
<feature type="binding site" evidence="14">
    <location>
        <position position="75"/>
    </location>
    <ligand>
        <name>Ni(2+)</name>
        <dbReference type="ChEBI" id="CHEBI:49786"/>
    </ligand>
</feature>
<dbReference type="PROSITE" id="PS00508">
    <property type="entry name" value="NI_HGENASE_L_2"/>
    <property type="match status" value="1"/>
</dbReference>
<dbReference type="EMBL" id="PZKC01000002">
    <property type="protein sequence ID" value="PTD97819.1"/>
    <property type="molecule type" value="Genomic_DNA"/>
</dbReference>
<dbReference type="PANTHER" id="PTHR42958">
    <property type="entry name" value="HYDROGENASE-2 LARGE CHAIN"/>
    <property type="match status" value="1"/>
</dbReference>
<dbReference type="GO" id="GO:0016151">
    <property type="term" value="F:nickel cation binding"/>
    <property type="evidence" value="ECO:0007669"/>
    <property type="project" value="InterPro"/>
</dbReference>
<evidence type="ECO:0000313" key="16">
    <source>
        <dbReference type="EMBL" id="PTD97819.1"/>
    </source>
</evidence>
<dbReference type="EC" id="1.12.99.6" evidence="5"/>
<dbReference type="GO" id="GO:0005886">
    <property type="term" value="C:plasma membrane"/>
    <property type="evidence" value="ECO:0007669"/>
    <property type="project" value="UniProtKB-SubCell"/>
</dbReference>
<sequence length="598" mass="66573">MGVYETQGFRLDNTGKRVVVDPVTRIEGHMRVEVNLDENNVIRNAVSTGTMWRGLEVILKGRDPRDAWAFTERICGVCTGTHALTSVRAVEDALGIDIPENANTIRNLMQLNLYIHDHLVHFYHLHALDWVDVISALKADPKATSQLAQSISSWPKSSPGYFRDIQNRLKKFVESGQLGPFMNGYWGNPAYKLPPEANLMAVTHYLEALDFQKEIVKVHAVFGGKNPHPNWLVGGMPCAINLDGVGAVGAINMERLNLVKSIIDQTKEFIEQVYIPDLLAIASFYKDWLHGGGLASQAMLSYGDIPQRANDYSGANLLLPRGAIINGDLSRIHEVDIKDPEQVQEFVSHSWYKYADETKGLHPWDGVTEPNFVLGKNTKGSKTNIESLDEEGKYSWIKAPRWRGHAMEVGCLPRMVLGYLQPKEYPFIRETIDAVLTQLDVPVQALFSTLGRTAARGIETLYCANLQVEQFDKLMANLKAGDLATANIDKWEPATWPKETKGAGFTEAPRGALGHWIKIKDGKIDNYQAVVPTTWNGSPRDHKGQIGAFEASLLDTPLAKADEPLEILRTLHSFDPCLACSTHVMSPDGQEMTQVKVR</sequence>
<evidence type="ECO:0000256" key="8">
    <source>
        <dbReference type="ARBA" id="ARBA00023002"/>
    </source>
</evidence>
<evidence type="ECO:0000256" key="4">
    <source>
        <dbReference type="ARBA" id="ARBA00011771"/>
    </source>
</evidence>
<dbReference type="InterPro" id="IPR050867">
    <property type="entry name" value="NiFe/NiFeSe_hydrgnase_LSU"/>
</dbReference>
<dbReference type="PANTHER" id="PTHR42958:SF2">
    <property type="entry name" value="UPTAKE HYDROGENASE LARGE SUBUNIT"/>
    <property type="match status" value="1"/>
</dbReference>
<feature type="binding site" evidence="14">
    <location>
        <position position="78"/>
    </location>
    <ligand>
        <name>Ni(2+)</name>
        <dbReference type="ChEBI" id="CHEBI:49786"/>
    </ligand>
</feature>
<evidence type="ECO:0000256" key="15">
    <source>
        <dbReference type="RuleBase" id="RU003896"/>
    </source>
</evidence>
<comment type="cofactor">
    <cofactor evidence="14">
        <name>Fe cation</name>
        <dbReference type="ChEBI" id="CHEBI:24875"/>
    </cofactor>
</comment>
<reference evidence="16 17" key="2">
    <citation type="submission" date="2018-04" db="EMBL/GenBank/DDBJ databases">
        <title>Thauera lacus sp. nov., isolated from an saline lake in Inner Mongolia, China.</title>
        <authorList>
            <person name="Liang Q.-Y."/>
        </authorList>
    </citation>
    <scope>NUCLEOTIDE SEQUENCE [LARGE SCALE GENOMIC DNA]</scope>
    <source>
        <strain evidence="16 17">D20</strain>
    </source>
</reference>
<evidence type="ECO:0000256" key="12">
    <source>
        <dbReference type="ARBA" id="ARBA00042683"/>
    </source>
</evidence>
<comment type="catalytic activity">
    <reaction evidence="13">
        <text>H2 + A = AH2</text>
        <dbReference type="Rhea" id="RHEA:12116"/>
        <dbReference type="ChEBI" id="CHEBI:13193"/>
        <dbReference type="ChEBI" id="CHEBI:17499"/>
        <dbReference type="ChEBI" id="CHEBI:18276"/>
        <dbReference type="EC" id="1.12.99.6"/>
    </reaction>
</comment>
<evidence type="ECO:0000256" key="5">
    <source>
        <dbReference type="ARBA" id="ARBA00012082"/>
    </source>
</evidence>
<evidence type="ECO:0000256" key="14">
    <source>
        <dbReference type="PIRSR" id="PIRSR601501-1"/>
    </source>
</evidence>
<evidence type="ECO:0000313" key="17">
    <source>
        <dbReference type="Proteomes" id="UP000241193"/>
    </source>
</evidence>
<keyword evidence="6 14" id="KW-0533">Nickel</keyword>
<dbReference type="InterPro" id="IPR018194">
    <property type="entry name" value="Ni-dep_hyd_lsu_Ni_BS"/>
</dbReference>
<comment type="subunit">
    <text evidence="4">Heterodimer of a large and a small subunit.</text>
</comment>
<keyword evidence="14" id="KW-0408">Iron</keyword>
<dbReference type="PROSITE" id="PS00507">
    <property type="entry name" value="NI_HGENASE_L_1"/>
    <property type="match status" value="1"/>
</dbReference>
<comment type="cofactor">
    <cofactor evidence="1 14">
        <name>Ni(2+)</name>
        <dbReference type="ChEBI" id="CHEBI:49786"/>
    </cofactor>
</comment>
<evidence type="ECO:0000256" key="11">
    <source>
        <dbReference type="ARBA" id="ARBA00041237"/>
    </source>
</evidence>
<dbReference type="GO" id="GO:0008901">
    <property type="term" value="F:ferredoxin hydrogenase activity"/>
    <property type="evidence" value="ECO:0007669"/>
    <property type="project" value="InterPro"/>
</dbReference>
<dbReference type="SUPFAM" id="SSF56762">
    <property type="entry name" value="HydB/Nqo4-like"/>
    <property type="match status" value="1"/>
</dbReference>
<dbReference type="AlphaFoldDB" id="A0A2T4IJ70"/>
<organism evidence="16 17">
    <name type="scientific">Pseudothauera lacus</name>
    <dbReference type="NCBI Taxonomy" id="2136175"/>
    <lineage>
        <taxon>Bacteria</taxon>
        <taxon>Pseudomonadati</taxon>
        <taxon>Pseudomonadota</taxon>
        <taxon>Betaproteobacteria</taxon>
        <taxon>Rhodocyclales</taxon>
        <taxon>Zoogloeaceae</taxon>
        <taxon>Pseudothauera</taxon>
    </lineage>
</organism>
<comment type="similarity">
    <text evidence="3 15">Belongs to the [NiFe]/[NiFeSe] hydrogenase large subunit family.</text>
</comment>
<comment type="subcellular location">
    <subcellularLocation>
        <location evidence="2">Cell membrane</location>
        <topology evidence="2">Peripheral membrane protein</topology>
    </subcellularLocation>
</comment>
<comment type="caution">
    <text evidence="16">The sequence shown here is derived from an EMBL/GenBank/DDBJ whole genome shotgun (WGS) entry which is preliminary data.</text>
</comment>
<dbReference type="Gene3D" id="1.10.645.10">
    <property type="entry name" value="Cytochrome-c3 Hydrogenase, chain B"/>
    <property type="match status" value="1"/>
</dbReference>
<feature type="binding site" evidence="14">
    <location>
        <position position="577"/>
    </location>
    <ligand>
        <name>Ni(2+)</name>
        <dbReference type="ChEBI" id="CHEBI:49786"/>
    </ligand>
</feature>
<evidence type="ECO:0000256" key="7">
    <source>
        <dbReference type="ARBA" id="ARBA00022723"/>
    </source>
</evidence>
<name>A0A2T4IJ70_9RHOO</name>
<evidence type="ECO:0000256" key="10">
    <source>
        <dbReference type="ARBA" id="ARBA00040803"/>
    </source>
</evidence>
<dbReference type="InterPro" id="IPR001501">
    <property type="entry name" value="Ni-dep_hyd_lsu"/>
</dbReference>
<keyword evidence="7 14" id="KW-0479">Metal-binding</keyword>
<dbReference type="FunFam" id="1.10.645.10:FF:000002">
    <property type="entry name" value="Hydrogenase 2 large subunit"/>
    <property type="match status" value="1"/>
</dbReference>
<evidence type="ECO:0000256" key="9">
    <source>
        <dbReference type="ARBA" id="ARBA00037655"/>
    </source>
</evidence>
<evidence type="ECO:0000256" key="3">
    <source>
        <dbReference type="ARBA" id="ARBA00009292"/>
    </source>
</evidence>
<dbReference type="InterPro" id="IPR029014">
    <property type="entry name" value="NiFe-Hase_large"/>
</dbReference>
<reference evidence="16 17" key="1">
    <citation type="submission" date="2018-03" db="EMBL/GenBank/DDBJ databases">
        <authorList>
            <person name="Keele B.F."/>
        </authorList>
    </citation>
    <scope>NUCLEOTIDE SEQUENCE [LARGE SCALE GENOMIC DNA]</scope>
    <source>
        <strain evidence="16 17">D20</strain>
    </source>
</reference>
<gene>
    <name evidence="16" type="ORF">C8261_03895</name>
</gene>
<dbReference type="Pfam" id="PF00374">
    <property type="entry name" value="NiFeSe_Hases"/>
    <property type="match status" value="1"/>
</dbReference>
<feature type="binding site" evidence="14">
    <location>
        <position position="583"/>
    </location>
    <ligand>
        <name>Mg(2+)</name>
        <dbReference type="ChEBI" id="CHEBI:18420"/>
    </ligand>
</feature>
<feature type="binding site" evidence="14">
    <location>
        <position position="56"/>
    </location>
    <ligand>
        <name>Mg(2+)</name>
        <dbReference type="ChEBI" id="CHEBI:18420"/>
    </ligand>
</feature>
<dbReference type="GO" id="GO:0033748">
    <property type="term" value="F:hydrogenase (acceptor) activity"/>
    <property type="evidence" value="ECO:0007669"/>
    <property type="project" value="UniProtKB-EC"/>
</dbReference>
<evidence type="ECO:0000256" key="13">
    <source>
        <dbReference type="ARBA" id="ARBA00048757"/>
    </source>
</evidence>
<accession>A0A2T4IJ70</accession>
<evidence type="ECO:0000256" key="1">
    <source>
        <dbReference type="ARBA" id="ARBA00001967"/>
    </source>
</evidence>
<feature type="binding site" evidence="14">
    <location>
        <position position="78"/>
    </location>
    <ligand>
        <name>Fe cation</name>
        <dbReference type="ChEBI" id="CHEBI:24875"/>
    </ligand>
</feature>
<comment type="function">
    <text evidence="9">This enzyme recycles the H(2) produced by nitrogenase to increase the production of ATP and to protect nitrogenase against inhibition or damage by O(2) under carbon- or phosphate-limited conditions.</text>
</comment>
<keyword evidence="8 15" id="KW-0560">Oxidoreductase</keyword>
<evidence type="ECO:0000256" key="2">
    <source>
        <dbReference type="ARBA" id="ARBA00004202"/>
    </source>
</evidence>
<proteinExistence type="inferred from homology"/>
<feature type="binding site" evidence="14">
    <location>
        <position position="580"/>
    </location>
    <ligand>
        <name>Fe cation</name>
        <dbReference type="ChEBI" id="CHEBI:24875"/>
    </ligand>
</feature>
<evidence type="ECO:0000256" key="6">
    <source>
        <dbReference type="ARBA" id="ARBA00022596"/>
    </source>
</evidence>